<dbReference type="InterPro" id="IPR041698">
    <property type="entry name" value="Methyltransf_25"/>
</dbReference>
<sequence>MTGLADPVSSGATGTVRIDPLGAAHPGRWEDEHVVVCHVDRAPVPVRLVAARPPERVTEHFEVHRPGERLLVLHRLRPDELDDDIAGLLAGELAGIVTSAGDFERIFTGIVRSTISDPLTAWSTFYANSLAVLRDPRDVVDPGAAPESSLAAFAPVHERALAEIRGRTVLDVGSCFGFLPLRLAQEGLDVVATDHTAGTMGLLGAVARRRGEAVRPVVADARALPAAARSVDTVTAVHLLEHLPARDTVAVLDEMLRVARRRVVVAVPYEDVPEPVYGHLRTFDHAALHALGARSGRPFTVADDHGGWLVVDVGGCAM</sequence>
<keyword evidence="3" id="KW-0808">Transferase</keyword>
<organism evidence="3 4">
    <name type="scientific">Actinomycetospora aeridis</name>
    <dbReference type="NCBI Taxonomy" id="3129231"/>
    <lineage>
        <taxon>Bacteria</taxon>
        <taxon>Bacillati</taxon>
        <taxon>Actinomycetota</taxon>
        <taxon>Actinomycetes</taxon>
        <taxon>Pseudonocardiales</taxon>
        <taxon>Pseudonocardiaceae</taxon>
        <taxon>Actinomycetospora</taxon>
    </lineage>
</organism>
<comment type="caution">
    <text evidence="3">The sequence shown here is derived from an EMBL/GenBank/DDBJ whole genome shotgun (WGS) entry which is preliminary data.</text>
</comment>
<reference evidence="3 4" key="1">
    <citation type="submission" date="2024-03" db="EMBL/GenBank/DDBJ databases">
        <title>Actinomycetospora sp. OC33-EN06, a novel actinomycete isolated from wild orchid (Aerides multiflora).</title>
        <authorList>
            <person name="Suriyachadkun C."/>
        </authorList>
    </citation>
    <scope>NUCLEOTIDE SEQUENCE [LARGE SCALE GENOMIC DNA]</scope>
    <source>
        <strain evidence="3 4">OC33-EN06</strain>
    </source>
</reference>
<feature type="region of interest" description="Disordered" evidence="1">
    <location>
        <begin position="1"/>
        <end position="21"/>
    </location>
</feature>
<gene>
    <name evidence="3" type="primary">mftM</name>
    <name evidence="3" type="ORF">WCD41_26675</name>
</gene>
<protein>
    <submittedName>
        <fullName evidence="3">Mycofactocin oligosaccharide methyltransferase MftM</fullName>
    </submittedName>
</protein>
<dbReference type="Proteomes" id="UP001370100">
    <property type="component" value="Unassembled WGS sequence"/>
</dbReference>
<accession>A0ABU8NCD9</accession>
<dbReference type="EMBL" id="JBBEGL010000010">
    <property type="protein sequence ID" value="MEJ2890072.1"/>
    <property type="molecule type" value="Genomic_DNA"/>
</dbReference>
<dbReference type="RefSeq" id="WP_337718270.1">
    <property type="nucleotide sequence ID" value="NZ_JBBEGL010000010.1"/>
</dbReference>
<dbReference type="Pfam" id="PF13649">
    <property type="entry name" value="Methyltransf_25"/>
    <property type="match status" value="1"/>
</dbReference>
<dbReference type="GO" id="GO:0008168">
    <property type="term" value="F:methyltransferase activity"/>
    <property type="evidence" value="ECO:0007669"/>
    <property type="project" value="UniProtKB-KW"/>
</dbReference>
<keyword evidence="4" id="KW-1185">Reference proteome</keyword>
<name>A0ABU8NCD9_9PSEU</name>
<evidence type="ECO:0000313" key="4">
    <source>
        <dbReference type="Proteomes" id="UP001370100"/>
    </source>
</evidence>
<dbReference type="GO" id="GO:0032259">
    <property type="term" value="P:methylation"/>
    <property type="evidence" value="ECO:0007669"/>
    <property type="project" value="UniProtKB-KW"/>
</dbReference>
<dbReference type="InterPro" id="IPR029063">
    <property type="entry name" value="SAM-dependent_MTases_sf"/>
</dbReference>
<dbReference type="NCBIfam" id="NF041255">
    <property type="entry name" value="mycofact_MftM"/>
    <property type="match status" value="1"/>
</dbReference>
<evidence type="ECO:0000313" key="3">
    <source>
        <dbReference type="EMBL" id="MEJ2890072.1"/>
    </source>
</evidence>
<dbReference type="Gene3D" id="3.40.50.150">
    <property type="entry name" value="Vaccinia Virus protein VP39"/>
    <property type="match status" value="1"/>
</dbReference>
<feature type="domain" description="Methyltransferase" evidence="2">
    <location>
        <begin position="169"/>
        <end position="260"/>
    </location>
</feature>
<keyword evidence="3" id="KW-0489">Methyltransferase</keyword>
<proteinExistence type="predicted"/>
<evidence type="ECO:0000259" key="2">
    <source>
        <dbReference type="Pfam" id="PF13649"/>
    </source>
</evidence>
<dbReference type="SUPFAM" id="SSF53335">
    <property type="entry name" value="S-adenosyl-L-methionine-dependent methyltransferases"/>
    <property type="match status" value="1"/>
</dbReference>
<evidence type="ECO:0000256" key="1">
    <source>
        <dbReference type="SAM" id="MobiDB-lite"/>
    </source>
</evidence>